<keyword evidence="2" id="KW-1185">Reference proteome</keyword>
<sequence>MRKTFADKMMPFTFNQPPPKEYISPFWRTMLRSVGFVALCVAIAKYGEYVDMPENWKLA</sequence>
<comment type="caution">
    <text evidence="1">The sequence shown here is derived from an EMBL/GenBank/DDBJ whole genome shotgun (WGS) entry which is preliminary data.</text>
</comment>
<evidence type="ECO:0000313" key="1">
    <source>
        <dbReference type="EMBL" id="KAF8821678.1"/>
    </source>
</evidence>
<protein>
    <submittedName>
        <fullName evidence="1">Uncharacterized protein</fullName>
    </submittedName>
</protein>
<organism evidence="1 2">
    <name type="scientific">Cardiosporidium cionae</name>
    <dbReference type="NCBI Taxonomy" id="476202"/>
    <lineage>
        <taxon>Eukaryota</taxon>
        <taxon>Sar</taxon>
        <taxon>Alveolata</taxon>
        <taxon>Apicomplexa</taxon>
        <taxon>Aconoidasida</taxon>
        <taxon>Nephromycida</taxon>
        <taxon>Cardiosporidium</taxon>
    </lineage>
</organism>
<proteinExistence type="predicted"/>
<dbReference type="EMBL" id="JADAQX010000147">
    <property type="protein sequence ID" value="KAF8821678.1"/>
    <property type="molecule type" value="Genomic_DNA"/>
</dbReference>
<accession>A0ABQ7JCB8</accession>
<gene>
    <name evidence="1" type="ORF">IE077_004298</name>
</gene>
<reference evidence="1 2" key="1">
    <citation type="journal article" date="2020" name="bioRxiv">
        <title>Metabolic contributions of an alphaproteobacterial endosymbiont in the apicomplexan Cardiosporidium cionae.</title>
        <authorList>
            <person name="Hunter E.S."/>
            <person name="Paight C.J."/>
            <person name="Lane C.E."/>
        </authorList>
    </citation>
    <scope>NUCLEOTIDE SEQUENCE [LARGE SCALE GENOMIC DNA]</scope>
    <source>
        <strain evidence="1">ESH_2018</strain>
    </source>
</reference>
<dbReference type="Proteomes" id="UP000823046">
    <property type="component" value="Unassembled WGS sequence"/>
</dbReference>
<evidence type="ECO:0000313" key="2">
    <source>
        <dbReference type="Proteomes" id="UP000823046"/>
    </source>
</evidence>
<name>A0ABQ7JCB8_9APIC</name>